<accession>A0A9W6RDA8</accession>
<dbReference type="Gene3D" id="1.10.357.10">
    <property type="entry name" value="Tetracycline Repressor, domain 2"/>
    <property type="match status" value="1"/>
</dbReference>
<feature type="DNA-binding region" description="H-T-H motif" evidence="4">
    <location>
        <begin position="51"/>
        <end position="70"/>
    </location>
</feature>
<name>A0A9W6RDA8_9ACTN</name>
<sequence>MVSRYTRGVVLNTDPAAPGARMGRPRSERARRAVLHAVDDLLVDVGYAAMTMKGIAERAGVGRQTVYRWWSTKAEILLEACLTDAREELVVPPHADPAGDLLAYLTALTEFLTTSPPGLAYRALVGEAQHDPAVRELVHGADLLTESARGVLDRVRRSAPDMPETALSAAQLAGPVVTRILTTPAPLPEPLLEAHVASLLRAWGR</sequence>
<dbReference type="SUPFAM" id="SSF48498">
    <property type="entry name" value="Tetracyclin repressor-like, C-terminal domain"/>
    <property type="match status" value="1"/>
</dbReference>
<keyword evidence="1" id="KW-0805">Transcription regulation</keyword>
<dbReference type="PROSITE" id="PS50977">
    <property type="entry name" value="HTH_TETR_2"/>
    <property type="match status" value="1"/>
</dbReference>
<dbReference type="Gene3D" id="1.10.10.60">
    <property type="entry name" value="Homeodomain-like"/>
    <property type="match status" value="1"/>
</dbReference>
<dbReference type="PANTHER" id="PTHR30055:SF148">
    <property type="entry name" value="TETR-FAMILY TRANSCRIPTIONAL REGULATOR"/>
    <property type="match status" value="1"/>
</dbReference>
<dbReference type="InterPro" id="IPR001647">
    <property type="entry name" value="HTH_TetR"/>
</dbReference>
<dbReference type="SUPFAM" id="SSF46689">
    <property type="entry name" value="Homeodomain-like"/>
    <property type="match status" value="1"/>
</dbReference>
<evidence type="ECO:0000259" key="5">
    <source>
        <dbReference type="PROSITE" id="PS50977"/>
    </source>
</evidence>
<dbReference type="EMBL" id="BSTJ01000002">
    <property type="protein sequence ID" value="GLY73663.1"/>
    <property type="molecule type" value="Genomic_DNA"/>
</dbReference>
<proteinExistence type="predicted"/>
<evidence type="ECO:0000256" key="3">
    <source>
        <dbReference type="ARBA" id="ARBA00023163"/>
    </source>
</evidence>
<keyword evidence="3" id="KW-0804">Transcription</keyword>
<dbReference type="InterPro" id="IPR050109">
    <property type="entry name" value="HTH-type_TetR-like_transc_reg"/>
</dbReference>
<evidence type="ECO:0000313" key="6">
    <source>
        <dbReference type="EMBL" id="GLY73663.1"/>
    </source>
</evidence>
<dbReference type="Pfam" id="PF00440">
    <property type="entry name" value="TetR_N"/>
    <property type="match status" value="1"/>
</dbReference>
<reference evidence="6" key="1">
    <citation type="submission" date="2023-03" db="EMBL/GenBank/DDBJ databases">
        <title>Actinoallomurus iriomotensis NBRC 103681.</title>
        <authorList>
            <person name="Ichikawa N."/>
            <person name="Sato H."/>
            <person name="Tonouchi N."/>
        </authorList>
    </citation>
    <scope>NUCLEOTIDE SEQUENCE</scope>
    <source>
        <strain evidence="6">NBRC 103681</strain>
    </source>
</reference>
<dbReference type="GO" id="GO:0003700">
    <property type="term" value="F:DNA-binding transcription factor activity"/>
    <property type="evidence" value="ECO:0007669"/>
    <property type="project" value="TreeGrafter"/>
</dbReference>
<organism evidence="6 7">
    <name type="scientific">Actinoallomurus iriomotensis</name>
    <dbReference type="NCBI Taxonomy" id="478107"/>
    <lineage>
        <taxon>Bacteria</taxon>
        <taxon>Bacillati</taxon>
        <taxon>Actinomycetota</taxon>
        <taxon>Actinomycetes</taxon>
        <taxon>Streptosporangiales</taxon>
        <taxon>Thermomonosporaceae</taxon>
        <taxon>Actinoallomurus</taxon>
    </lineage>
</organism>
<dbReference type="Proteomes" id="UP001165135">
    <property type="component" value="Unassembled WGS sequence"/>
</dbReference>
<dbReference type="InterPro" id="IPR036271">
    <property type="entry name" value="Tet_transcr_reg_TetR-rel_C_sf"/>
</dbReference>
<protein>
    <submittedName>
        <fullName evidence="6">Transcriptional regulator, TetR family protein</fullName>
    </submittedName>
</protein>
<evidence type="ECO:0000256" key="2">
    <source>
        <dbReference type="ARBA" id="ARBA00023125"/>
    </source>
</evidence>
<dbReference type="RefSeq" id="WP_285619102.1">
    <property type="nucleotide sequence ID" value="NZ_BSTJ01000002.1"/>
</dbReference>
<dbReference type="PRINTS" id="PR00455">
    <property type="entry name" value="HTHTETR"/>
</dbReference>
<dbReference type="InterPro" id="IPR009057">
    <property type="entry name" value="Homeodomain-like_sf"/>
</dbReference>
<feature type="domain" description="HTH tetR-type" evidence="5">
    <location>
        <begin position="28"/>
        <end position="88"/>
    </location>
</feature>
<comment type="caution">
    <text evidence="6">The sequence shown here is derived from an EMBL/GenBank/DDBJ whole genome shotgun (WGS) entry which is preliminary data.</text>
</comment>
<evidence type="ECO:0000256" key="1">
    <source>
        <dbReference type="ARBA" id="ARBA00023015"/>
    </source>
</evidence>
<dbReference type="AlphaFoldDB" id="A0A9W6RDA8"/>
<dbReference type="InterPro" id="IPR011075">
    <property type="entry name" value="TetR_C"/>
</dbReference>
<gene>
    <name evidence="6" type="ORF">Airi01_019300</name>
</gene>
<dbReference type="Pfam" id="PF16859">
    <property type="entry name" value="TetR_C_11"/>
    <property type="match status" value="1"/>
</dbReference>
<keyword evidence="2 4" id="KW-0238">DNA-binding</keyword>
<evidence type="ECO:0000313" key="7">
    <source>
        <dbReference type="Proteomes" id="UP001165135"/>
    </source>
</evidence>
<evidence type="ECO:0000256" key="4">
    <source>
        <dbReference type="PROSITE-ProRule" id="PRU00335"/>
    </source>
</evidence>
<dbReference type="GO" id="GO:0000976">
    <property type="term" value="F:transcription cis-regulatory region binding"/>
    <property type="evidence" value="ECO:0007669"/>
    <property type="project" value="TreeGrafter"/>
</dbReference>
<dbReference type="PANTHER" id="PTHR30055">
    <property type="entry name" value="HTH-TYPE TRANSCRIPTIONAL REGULATOR RUTR"/>
    <property type="match status" value="1"/>
</dbReference>